<comment type="caution">
    <text evidence="1">The sequence shown here is derived from an EMBL/GenBank/DDBJ whole genome shotgun (WGS) entry which is preliminary data.</text>
</comment>
<name>A0AAW1A8U9_9HYME</name>
<dbReference type="AlphaFoldDB" id="A0AAW1A8U9"/>
<evidence type="ECO:0000313" key="1">
    <source>
        <dbReference type="EMBL" id="KAK9305263.1"/>
    </source>
</evidence>
<sequence>MRKGETGHEGKKKLNFVTYCHCELLKTCTTPTWRQSFGSSINIRKRGGSFKFNLLIRSFVDEAAFGEQPGIIFNRWLVTPGENAASPLSPAVFNLLGASIFHPLRLSSFIRPARAILFALTNEERFKASLKKLGGQFRELQSKKSGGVKESYSLLVEKKGSLLEVSSEIFDTRGGRSEIRLYNVVRYCDKVFVSRHGCPA</sequence>
<dbReference type="EMBL" id="JAWNGG020000054">
    <property type="protein sequence ID" value="KAK9305263.1"/>
    <property type="molecule type" value="Genomic_DNA"/>
</dbReference>
<keyword evidence="2" id="KW-1185">Reference proteome</keyword>
<accession>A0AAW1A8U9</accession>
<evidence type="ECO:0000313" key="2">
    <source>
        <dbReference type="Proteomes" id="UP001432146"/>
    </source>
</evidence>
<gene>
    <name evidence="1" type="ORF">QLX08_003693</name>
</gene>
<dbReference type="Proteomes" id="UP001432146">
    <property type="component" value="Unassembled WGS sequence"/>
</dbReference>
<protein>
    <submittedName>
        <fullName evidence="1">Uncharacterized protein</fullName>
    </submittedName>
</protein>
<reference evidence="1 2" key="1">
    <citation type="submission" date="2024-05" db="EMBL/GenBank/DDBJ databases">
        <title>The nuclear and mitochondrial genome assemblies of Tetragonisca angustula (Apidae: Meliponini), a tiny yet remarkable pollinator in the Neotropics.</title>
        <authorList>
            <person name="Ferrari R."/>
            <person name="Ricardo P.C."/>
            <person name="Dias F.C."/>
            <person name="Araujo N.S."/>
            <person name="Soares D.O."/>
            <person name="Zhou Q.-S."/>
            <person name="Zhu C.-D."/>
            <person name="Coutinho L."/>
            <person name="Airas M.C."/>
            <person name="Batista T.M."/>
        </authorList>
    </citation>
    <scope>NUCLEOTIDE SEQUENCE [LARGE SCALE GENOMIC DNA]</scope>
    <source>
        <strain evidence="1">ASF017062</strain>
        <tissue evidence="1">Abdomen</tissue>
    </source>
</reference>
<proteinExistence type="predicted"/>
<organism evidence="1 2">
    <name type="scientific">Tetragonisca angustula</name>
    <dbReference type="NCBI Taxonomy" id="166442"/>
    <lineage>
        <taxon>Eukaryota</taxon>
        <taxon>Metazoa</taxon>
        <taxon>Ecdysozoa</taxon>
        <taxon>Arthropoda</taxon>
        <taxon>Hexapoda</taxon>
        <taxon>Insecta</taxon>
        <taxon>Pterygota</taxon>
        <taxon>Neoptera</taxon>
        <taxon>Endopterygota</taxon>
        <taxon>Hymenoptera</taxon>
        <taxon>Apocrita</taxon>
        <taxon>Aculeata</taxon>
        <taxon>Apoidea</taxon>
        <taxon>Anthophila</taxon>
        <taxon>Apidae</taxon>
        <taxon>Tetragonisca</taxon>
    </lineage>
</organism>